<evidence type="ECO:0000256" key="2">
    <source>
        <dbReference type="SAM" id="MobiDB-lite"/>
    </source>
</evidence>
<keyword evidence="4" id="KW-1185">Reference proteome</keyword>
<dbReference type="OrthoDB" id="10046738at2759"/>
<evidence type="ECO:0000313" key="4">
    <source>
        <dbReference type="Proteomes" id="UP000691718"/>
    </source>
</evidence>
<dbReference type="Proteomes" id="UP000691718">
    <property type="component" value="Unassembled WGS sequence"/>
</dbReference>
<feature type="compositionally biased region" description="Basic residues" evidence="2">
    <location>
        <begin position="372"/>
        <end position="382"/>
    </location>
</feature>
<feature type="region of interest" description="Disordered" evidence="2">
    <location>
        <begin position="372"/>
        <end position="401"/>
    </location>
</feature>
<comment type="caution">
    <text evidence="3">The sequence shown here is derived from an EMBL/GenBank/DDBJ whole genome shotgun (WGS) entry which is preliminary data.</text>
</comment>
<sequence>MMLMSNRGRVTRIMCINCNICVNTLRRYRALELDIKVTTLLCSWVYPQIITEDDYICEACRDLAISVNHSLQEISGIDNQQPRPSPQGHTSVCLLCGCSLLRRKSDRILRDNPMDLHKLMFTIIENRVAPRQVTETDKVCHPCWLRTQREARRTYDVNRPQSATEHLLTADMPIIAEVQPSVSNEEDTHHDRLDTRTDSSPSLLAKHLFTGLDAAPPNTTEQDSSTNILLTEADVINTPTIQSPQRPRLECVPETSHLSSRPSEVRIVSQSPMPRAHVVPSTPPRVGSPEKMEIDNITIRKRKTKDSFDCSFISHRSDCRRHSLPDLSIGYDSDPDELREEIKNLQKKLDSANGEIDNLNYEIYNLSKKLKDRQKNYRKPKKLATESTTSSKKYNSTKKNC</sequence>
<dbReference type="AlphaFoldDB" id="A0A8S3X019"/>
<gene>
    <name evidence="3" type="ORF">PAPOLLO_LOCUS11996</name>
</gene>
<feature type="region of interest" description="Disordered" evidence="2">
    <location>
        <begin position="269"/>
        <end position="290"/>
    </location>
</feature>
<dbReference type="EMBL" id="CAJQZP010000881">
    <property type="protein sequence ID" value="CAG4990707.1"/>
    <property type="molecule type" value="Genomic_DNA"/>
</dbReference>
<proteinExistence type="predicted"/>
<feature type="coiled-coil region" evidence="1">
    <location>
        <begin position="335"/>
        <end position="369"/>
    </location>
</feature>
<protein>
    <submittedName>
        <fullName evidence="3">(apollo) hypothetical protein</fullName>
    </submittedName>
</protein>
<reference evidence="3" key="1">
    <citation type="submission" date="2021-04" db="EMBL/GenBank/DDBJ databases">
        <authorList>
            <person name="Tunstrom K."/>
        </authorList>
    </citation>
    <scope>NUCLEOTIDE SEQUENCE</scope>
</reference>
<organism evidence="3 4">
    <name type="scientific">Parnassius apollo</name>
    <name type="common">Apollo butterfly</name>
    <name type="synonym">Papilio apollo</name>
    <dbReference type="NCBI Taxonomy" id="110799"/>
    <lineage>
        <taxon>Eukaryota</taxon>
        <taxon>Metazoa</taxon>
        <taxon>Ecdysozoa</taxon>
        <taxon>Arthropoda</taxon>
        <taxon>Hexapoda</taxon>
        <taxon>Insecta</taxon>
        <taxon>Pterygota</taxon>
        <taxon>Neoptera</taxon>
        <taxon>Endopterygota</taxon>
        <taxon>Lepidoptera</taxon>
        <taxon>Glossata</taxon>
        <taxon>Ditrysia</taxon>
        <taxon>Papilionoidea</taxon>
        <taxon>Papilionidae</taxon>
        <taxon>Parnassiinae</taxon>
        <taxon>Parnassini</taxon>
        <taxon>Parnassius</taxon>
        <taxon>Parnassius</taxon>
    </lineage>
</organism>
<feature type="compositionally biased region" description="Low complexity" evidence="2">
    <location>
        <begin position="385"/>
        <end position="401"/>
    </location>
</feature>
<name>A0A8S3X019_PARAO</name>
<keyword evidence="1" id="KW-0175">Coiled coil</keyword>
<evidence type="ECO:0000313" key="3">
    <source>
        <dbReference type="EMBL" id="CAG4990707.1"/>
    </source>
</evidence>
<accession>A0A8S3X019</accession>
<evidence type="ECO:0000256" key="1">
    <source>
        <dbReference type="SAM" id="Coils"/>
    </source>
</evidence>